<reference evidence="7" key="1">
    <citation type="submission" date="2016-06" db="UniProtKB">
        <authorList>
            <consortium name="WormBaseParasite"/>
        </authorList>
    </citation>
    <scope>IDENTIFICATION</scope>
</reference>
<dbReference type="SMART" id="SM00054">
    <property type="entry name" value="EFh"/>
    <property type="match status" value="4"/>
</dbReference>
<evidence type="ECO:0000256" key="3">
    <source>
        <dbReference type="SAM" id="Phobius"/>
    </source>
</evidence>
<dbReference type="SUPFAM" id="SSF47473">
    <property type="entry name" value="EF-hand"/>
    <property type="match status" value="1"/>
</dbReference>
<dbReference type="GO" id="GO:0005509">
    <property type="term" value="F:calcium ion binding"/>
    <property type="evidence" value="ECO:0007669"/>
    <property type="project" value="InterPro"/>
</dbReference>
<keyword evidence="2" id="KW-0106">Calcium</keyword>
<reference evidence="5 6" key="2">
    <citation type="submission" date="2018-11" db="EMBL/GenBank/DDBJ databases">
        <authorList>
            <consortium name="Pathogen Informatics"/>
        </authorList>
    </citation>
    <scope>NUCLEOTIDE SEQUENCE [LARGE SCALE GENOMIC DNA]</scope>
</reference>
<feature type="transmembrane region" description="Helical" evidence="3">
    <location>
        <begin position="55"/>
        <end position="75"/>
    </location>
</feature>
<name>A0A183J392_9BILA</name>
<dbReference type="InterPro" id="IPR011992">
    <property type="entry name" value="EF-hand-dom_pair"/>
</dbReference>
<dbReference type="InterPro" id="IPR018247">
    <property type="entry name" value="EF_Hand_1_Ca_BS"/>
</dbReference>
<keyword evidence="3" id="KW-1133">Transmembrane helix</keyword>
<dbReference type="OrthoDB" id="26525at2759"/>
<dbReference type="FunFam" id="1.10.238.10:FF:000001">
    <property type="entry name" value="Calmodulin 1"/>
    <property type="match status" value="1"/>
</dbReference>
<dbReference type="Proteomes" id="UP000270296">
    <property type="component" value="Unassembled WGS sequence"/>
</dbReference>
<evidence type="ECO:0000256" key="1">
    <source>
        <dbReference type="ARBA" id="ARBA00022737"/>
    </source>
</evidence>
<keyword evidence="6" id="KW-1185">Reference proteome</keyword>
<keyword evidence="1" id="KW-0677">Repeat</keyword>
<accession>A0A183J392</accession>
<proteinExistence type="predicted"/>
<dbReference type="InterPro" id="IPR050145">
    <property type="entry name" value="Centrin_CML-like"/>
</dbReference>
<sequence length="213" mass="23939">MGACCSAKRKNSVPIVTPQTKKTTKRIGDISDEEVDLICFGSFDVDDRRLPSLHVVDLFGALLILLIDIWAYTGIEDNYSPQLQLVFKQFDVNGDGYIEEPELKQVMTRLGQEPSNDEIRAMFKAADLNRDGKISYEEFTEIAQANPLSLSMKTVFGEMDKDGDGYVTRSEMDEALRRMGHQITENELNAIFKAADTDLDGKIDFEGNTSTYM</sequence>
<dbReference type="PANTHER" id="PTHR23050">
    <property type="entry name" value="CALCIUM BINDING PROTEIN"/>
    <property type="match status" value="1"/>
</dbReference>
<dbReference type="Pfam" id="PF13499">
    <property type="entry name" value="EF-hand_7"/>
    <property type="match status" value="2"/>
</dbReference>
<feature type="domain" description="EF-hand" evidence="4">
    <location>
        <begin position="114"/>
        <end position="149"/>
    </location>
</feature>
<keyword evidence="3" id="KW-0472">Membrane</keyword>
<dbReference type="InterPro" id="IPR002048">
    <property type="entry name" value="EF_hand_dom"/>
</dbReference>
<evidence type="ECO:0000313" key="7">
    <source>
        <dbReference type="WBParaSite" id="SBAD_0001070401-mRNA-1"/>
    </source>
</evidence>
<feature type="domain" description="EF-hand" evidence="4">
    <location>
        <begin position="152"/>
        <end position="182"/>
    </location>
</feature>
<protein>
    <submittedName>
        <fullName evidence="7">Calmodulin</fullName>
    </submittedName>
</protein>
<dbReference type="AlphaFoldDB" id="A0A183J392"/>
<evidence type="ECO:0000259" key="4">
    <source>
        <dbReference type="PROSITE" id="PS50222"/>
    </source>
</evidence>
<feature type="domain" description="EF-hand" evidence="4">
    <location>
        <begin position="78"/>
        <end position="113"/>
    </location>
</feature>
<dbReference type="CDD" id="cd00051">
    <property type="entry name" value="EFh"/>
    <property type="match status" value="2"/>
</dbReference>
<organism evidence="7">
    <name type="scientific">Soboliphyme baturini</name>
    <dbReference type="NCBI Taxonomy" id="241478"/>
    <lineage>
        <taxon>Eukaryota</taxon>
        <taxon>Metazoa</taxon>
        <taxon>Ecdysozoa</taxon>
        <taxon>Nematoda</taxon>
        <taxon>Enoplea</taxon>
        <taxon>Dorylaimia</taxon>
        <taxon>Dioctophymatida</taxon>
        <taxon>Dioctophymatoidea</taxon>
        <taxon>Soboliphymatidae</taxon>
        <taxon>Soboliphyme</taxon>
    </lineage>
</organism>
<dbReference type="PROSITE" id="PS50222">
    <property type="entry name" value="EF_HAND_2"/>
    <property type="match status" value="3"/>
</dbReference>
<dbReference type="PROSITE" id="PS00018">
    <property type="entry name" value="EF_HAND_1"/>
    <property type="match status" value="3"/>
</dbReference>
<gene>
    <name evidence="5" type="ORF">SBAD_LOCUS10340</name>
</gene>
<evidence type="ECO:0000256" key="2">
    <source>
        <dbReference type="ARBA" id="ARBA00022837"/>
    </source>
</evidence>
<evidence type="ECO:0000313" key="6">
    <source>
        <dbReference type="Proteomes" id="UP000270296"/>
    </source>
</evidence>
<dbReference type="EMBL" id="UZAM01013934">
    <property type="protein sequence ID" value="VDP31004.1"/>
    <property type="molecule type" value="Genomic_DNA"/>
</dbReference>
<dbReference type="Gene3D" id="1.10.238.10">
    <property type="entry name" value="EF-hand"/>
    <property type="match status" value="2"/>
</dbReference>
<keyword evidence="3" id="KW-0812">Transmembrane</keyword>
<evidence type="ECO:0000313" key="5">
    <source>
        <dbReference type="EMBL" id="VDP31004.1"/>
    </source>
</evidence>
<dbReference type="WBParaSite" id="SBAD_0001070401-mRNA-1">
    <property type="protein sequence ID" value="SBAD_0001070401-mRNA-1"/>
    <property type="gene ID" value="SBAD_0001070401"/>
</dbReference>